<comment type="caution">
    <text evidence="2">The sequence shown here is derived from an EMBL/GenBank/DDBJ whole genome shotgun (WGS) entry which is preliminary data.</text>
</comment>
<keyword evidence="1" id="KW-0812">Transmembrane</keyword>
<protein>
    <submittedName>
        <fullName evidence="2">Uncharacterized protein</fullName>
    </submittedName>
</protein>
<keyword evidence="1" id="KW-1133">Transmembrane helix</keyword>
<evidence type="ECO:0000313" key="3">
    <source>
        <dbReference type="Proteomes" id="UP000290565"/>
    </source>
</evidence>
<evidence type="ECO:0000313" key="2">
    <source>
        <dbReference type="EMBL" id="RXH41057.1"/>
    </source>
</evidence>
<organism evidence="2 3">
    <name type="scientific">Bradyrhizobium zhanjiangense</name>
    <dbReference type="NCBI Taxonomy" id="1325107"/>
    <lineage>
        <taxon>Bacteria</taxon>
        <taxon>Pseudomonadati</taxon>
        <taxon>Pseudomonadota</taxon>
        <taxon>Alphaproteobacteria</taxon>
        <taxon>Hyphomicrobiales</taxon>
        <taxon>Nitrobacteraceae</taxon>
        <taxon>Bradyrhizobium</taxon>
    </lineage>
</organism>
<keyword evidence="1" id="KW-0472">Membrane</keyword>
<name>A0A4Q0SN38_9BRAD</name>
<dbReference type="RefSeq" id="WP_128944317.1">
    <property type="nucleotide sequence ID" value="NZ_LBJM01000023.1"/>
</dbReference>
<dbReference type="AlphaFoldDB" id="A0A4Q0SN38"/>
<gene>
    <name evidence="2" type="ORF">XH94_09445</name>
</gene>
<dbReference type="EMBL" id="LBJM01000023">
    <property type="protein sequence ID" value="RXH41057.1"/>
    <property type="molecule type" value="Genomic_DNA"/>
</dbReference>
<evidence type="ECO:0000256" key="1">
    <source>
        <dbReference type="SAM" id="Phobius"/>
    </source>
</evidence>
<accession>A0A4Q0SN38</accession>
<dbReference type="Proteomes" id="UP000290565">
    <property type="component" value="Unassembled WGS sequence"/>
</dbReference>
<sequence>MAVIVALCTAMVALQELRRGISAAVGWLAPGLVGALLAAAFPVHAAMPAESCERLFLRACLCTFPCGCSAARAFSSN</sequence>
<reference evidence="2 3" key="1">
    <citation type="submission" date="2015-04" db="EMBL/GenBank/DDBJ databases">
        <title>Comparative genomics of rhizobia nodulating Arachis hypogaea in China.</title>
        <authorList>
            <person name="Li Y."/>
        </authorList>
    </citation>
    <scope>NUCLEOTIDE SEQUENCE [LARGE SCALE GENOMIC DNA]</scope>
    <source>
        <strain evidence="2 3">CCBAU 51787</strain>
    </source>
</reference>
<proteinExistence type="predicted"/>
<feature type="transmembrane region" description="Helical" evidence="1">
    <location>
        <begin position="24"/>
        <end position="43"/>
    </location>
</feature>